<protein>
    <submittedName>
        <fullName evidence="1">Uncharacterized protein</fullName>
    </submittedName>
</protein>
<name>A0A853CR69_9ACTN</name>
<dbReference type="Proteomes" id="UP000541969">
    <property type="component" value="Unassembled WGS sequence"/>
</dbReference>
<accession>A0A853CR69</accession>
<evidence type="ECO:0000313" key="1">
    <source>
        <dbReference type="EMBL" id="NYJ08413.1"/>
    </source>
</evidence>
<organism evidence="1 2">
    <name type="scientific">Petropleomorpha daqingensis</name>
    <dbReference type="NCBI Taxonomy" id="2026353"/>
    <lineage>
        <taxon>Bacteria</taxon>
        <taxon>Bacillati</taxon>
        <taxon>Actinomycetota</taxon>
        <taxon>Actinomycetes</taxon>
        <taxon>Geodermatophilales</taxon>
        <taxon>Geodermatophilaceae</taxon>
        <taxon>Petropleomorpha</taxon>
    </lineage>
</organism>
<keyword evidence="2" id="KW-1185">Reference proteome</keyword>
<sequence length="147" mass="15656">MPAVVLDQPSTTHRSARNIAAADPLATFPRRIRGHCGDGRSWEMLTSRTGVSVVGEIGPLAEAQVAEETDRVVVDIQELLGLPADLVTRLVGEAFSHPAVRPQRPILVTLPRGDSAVLQEVEAHVDGALSRVAGVTCLVEGRVRAAR</sequence>
<dbReference type="EMBL" id="JACBZT010000001">
    <property type="protein sequence ID" value="NYJ08413.1"/>
    <property type="molecule type" value="Genomic_DNA"/>
</dbReference>
<gene>
    <name evidence="1" type="ORF">GGQ55_004691</name>
</gene>
<evidence type="ECO:0000313" key="2">
    <source>
        <dbReference type="Proteomes" id="UP000541969"/>
    </source>
</evidence>
<proteinExistence type="predicted"/>
<reference evidence="1 2" key="1">
    <citation type="submission" date="2020-07" db="EMBL/GenBank/DDBJ databases">
        <title>Sequencing the genomes of 1000 actinobacteria strains.</title>
        <authorList>
            <person name="Klenk H.-P."/>
        </authorList>
    </citation>
    <scope>NUCLEOTIDE SEQUENCE [LARGE SCALE GENOMIC DNA]</scope>
    <source>
        <strain evidence="1 2">DSM 104001</strain>
    </source>
</reference>
<dbReference type="AlphaFoldDB" id="A0A853CR69"/>
<dbReference type="RefSeq" id="WP_179720982.1">
    <property type="nucleotide sequence ID" value="NZ_JACBZT010000001.1"/>
</dbReference>
<comment type="caution">
    <text evidence="1">The sequence shown here is derived from an EMBL/GenBank/DDBJ whole genome shotgun (WGS) entry which is preliminary data.</text>
</comment>